<proteinExistence type="predicted"/>
<dbReference type="EMBL" id="KV407454">
    <property type="protein sequence ID" value="KZF26187.1"/>
    <property type="molecule type" value="Genomic_DNA"/>
</dbReference>
<dbReference type="STRING" id="1328760.A0A165JG14"/>
<evidence type="ECO:0000313" key="3">
    <source>
        <dbReference type="Proteomes" id="UP000076632"/>
    </source>
</evidence>
<dbReference type="RefSeq" id="XP_018191742.1">
    <property type="nucleotide sequence ID" value="XM_018336826.1"/>
</dbReference>
<evidence type="ECO:0000313" key="2">
    <source>
        <dbReference type="EMBL" id="KZF26187.1"/>
    </source>
</evidence>
<accession>A0A165JG14</accession>
<organism evidence="2 3">
    <name type="scientific">Xylona heveae (strain CBS 132557 / TC161)</name>
    <dbReference type="NCBI Taxonomy" id="1328760"/>
    <lineage>
        <taxon>Eukaryota</taxon>
        <taxon>Fungi</taxon>
        <taxon>Dikarya</taxon>
        <taxon>Ascomycota</taxon>
        <taxon>Pezizomycotina</taxon>
        <taxon>Xylonomycetes</taxon>
        <taxon>Xylonales</taxon>
        <taxon>Xylonaceae</taxon>
        <taxon>Xylona</taxon>
    </lineage>
</organism>
<dbReference type="InParanoid" id="A0A165JG14"/>
<sequence>MAKPPGILKLPNDLLRDILDHIEADPEKSVNIDRRAYLSVESFRPPCPPPRAQLQDVGHFRLVCRRFSALGIPYQFTRVTTRFSRQGFQRLEKICGRPSLARHVKKFSYMVPYFYVEGRDQLRELFRESRGDLGALDANHFLRKCNDQKDIIRTKEDIRALNRAMAAFTALQHVQILRLQDEADRRLLEYLSDNREVATIRVDLQWTPACLRALRTVGRALLKGSSPFSRFSVPALSPPSVSEVALETVSIGMISSLAERLTCLELHFDDGVDLDHKMRELSPLFKVFFTSATAMQAVHVGFPSRQPLSLRLEEIFHEVRWDKLRAVGIQAWRLNADEIIALARRHRRTLRGLRLRDVLLKEGSHWKDVLGMLRNEMELLDWVSLRRIGYAKTFDELWAGSMEIRDDGPGSDSDDEDEFPAHLSEDDGGDEIEGEGFGHQAHFNHDVDQDETDSEDYDSEFSHDDDSEHGPEANELALSPDTPSSVPWCNCGRRPYPDSADDLGDNGITVDYLQRKLWEKWVVGRCPEHSP</sequence>
<feature type="compositionally biased region" description="Acidic residues" evidence="1">
    <location>
        <begin position="448"/>
        <end position="459"/>
    </location>
</feature>
<protein>
    <submittedName>
        <fullName evidence="2">F-box domain-containing protein</fullName>
    </submittedName>
</protein>
<dbReference type="OMA" id="ACHVRYF"/>
<keyword evidence="3" id="KW-1185">Reference proteome</keyword>
<dbReference type="OrthoDB" id="4179303at2759"/>
<dbReference type="GeneID" id="28901963"/>
<dbReference type="Proteomes" id="UP000076632">
    <property type="component" value="Unassembled WGS sequence"/>
</dbReference>
<feature type="region of interest" description="Disordered" evidence="1">
    <location>
        <begin position="402"/>
        <end position="505"/>
    </location>
</feature>
<dbReference type="AlphaFoldDB" id="A0A165JG14"/>
<feature type="compositionally biased region" description="Basic and acidic residues" evidence="1">
    <location>
        <begin position="460"/>
        <end position="472"/>
    </location>
</feature>
<evidence type="ECO:0000256" key="1">
    <source>
        <dbReference type="SAM" id="MobiDB-lite"/>
    </source>
</evidence>
<gene>
    <name evidence="2" type="ORF">L228DRAFT_7287</name>
</gene>
<reference evidence="2 3" key="1">
    <citation type="journal article" date="2016" name="Fungal Biol.">
        <title>The genome of Xylona heveae provides a window into fungal endophytism.</title>
        <authorList>
            <person name="Gazis R."/>
            <person name="Kuo A."/>
            <person name="Riley R."/>
            <person name="LaButti K."/>
            <person name="Lipzen A."/>
            <person name="Lin J."/>
            <person name="Amirebrahimi M."/>
            <person name="Hesse C.N."/>
            <person name="Spatafora J.W."/>
            <person name="Henrissat B."/>
            <person name="Hainaut M."/>
            <person name="Grigoriev I.V."/>
            <person name="Hibbett D.S."/>
        </authorList>
    </citation>
    <scope>NUCLEOTIDE SEQUENCE [LARGE SCALE GENOMIC DNA]</scope>
    <source>
        <strain evidence="2 3">TC161</strain>
    </source>
</reference>
<name>A0A165JG14_XYLHT</name>